<feature type="transmembrane region" description="Helical" evidence="7">
    <location>
        <begin position="35"/>
        <end position="56"/>
    </location>
</feature>
<feature type="domain" description="Trichome birefringence-like C-terminal" evidence="8">
    <location>
        <begin position="151"/>
        <end position="442"/>
    </location>
</feature>
<accession>A0A218WAE8</accession>
<dbReference type="RefSeq" id="XP_031380778.1">
    <property type="nucleotide sequence ID" value="XM_031524918.1"/>
</dbReference>
<reference evidence="11" key="1">
    <citation type="journal article" date="2017" name="Plant J.">
        <title>The pomegranate (Punica granatum L.) genome and the genomics of punicalagin biosynthesis.</title>
        <authorList>
            <person name="Qin G."/>
            <person name="Xu C."/>
            <person name="Ming R."/>
            <person name="Tang H."/>
            <person name="Guyot R."/>
            <person name="Kramer E.M."/>
            <person name="Hu Y."/>
            <person name="Yi X."/>
            <person name="Qi Y."/>
            <person name="Xu X."/>
            <person name="Gao Z."/>
            <person name="Pan H."/>
            <person name="Jian J."/>
            <person name="Tian Y."/>
            <person name="Yue Z."/>
            <person name="Xu Y."/>
        </authorList>
    </citation>
    <scope>NUCLEOTIDE SEQUENCE [LARGE SCALE GENOMIC DNA]</scope>
    <source>
        <strain evidence="11">cv. Dabenzi</strain>
    </source>
</reference>
<dbReference type="PANTHER" id="PTHR32285">
    <property type="entry name" value="PROTEIN TRICHOME BIREFRINGENCE-LIKE 9-RELATED"/>
    <property type="match status" value="1"/>
</dbReference>
<proteinExistence type="inferred from homology"/>
<feature type="domain" description="Trichome birefringence-like N-terminal" evidence="9">
    <location>
        <begin position="97"/>
        <end position="150"/>
    </location>
</feature>
<reference evidence="12" key="3">
    <citation type="journal article" date="2020" name="Plant Biotechnol. J.">
        <title>The pomegranate (Punica granatum L.) draft genome dissects genetic divergence between soft- and hard-seeded cultivars.</title>
        <authorList>
            <person name="Luo X."/>
            <person name="Li H."/>
            <person name="Wu Z."/>
            <person name="Yao W."/>
            <person name="Zhao P."/>
            <person name="Cao D."/>
            <person name="Yu H."/>
            <person name="Li K."/>
            <person name="Poudel K."/>
            <person name="Zhao D."/>
            <person name="Zhang F."/>
            <person name="Xia X."/>
            <person name="Chen L."/>
            <person name="Wang Q."/>
            <person name="Jing D."/>
            <person name="Cao S."/>
        </authorList>
    </citation>
    <scope>NUCLEOTIDE SEQUENCE [LARGE SCALE GENOMIC DNA]</scope>
</reference>
<gene>
    <name evidence="13" type="primary">LOC116195627</name>
    <name evidence="10" type="ORF">CDL15_Pgr025693</name>
</gene>
<sequence length="459" mass="52928">MSKTPSLQSPQVPASEATPISELCKRLKRLRLFEPSVGVLGFFIVTLCLIGCFFYLDYTAAARGLKFAGRSERFSWLESNRSAEVKRVDFLGEEGTGCDVFEGDWVWDDGNYPLYESRDCRFLDEGFRCNENGRPDLFYTKWRWQPKHCNLPRFDARLMLEKLRDKRLVFVGDSIGRNQWESLLCMLSSAISDANSIYEVNGSPITKHKGFLVFKFNEFNCTIEYYRAPFLVLQSRPPVGSAEKIKTTLKLDQMDWTSLRWRDADILVFNTGHWWNYEKTTRGGCYFQEGSEVKLEMSVEHAYKRAIETVFQWIQSDVNRTKTQIYFRTFAPVHFRGGDWKSGGTCHLETLPELDSSLMPSETWTQFKIFNEVFSSTSLLSQSGAFELQVLNITRMSSRRKDGHASLYYLPPGIGPAPMHRQDCSHWCLPGVPDSWNELLYALFLKREVEANSSLNKAV</sequence>
<evidence type="ECO:0000313" key="10">
    <source>
        <dbReference type="EMBL" id="OWM69844.1"/>
    </source>
</evidence>
<comment type="similarity">
    <text evidence="2">Belongs to the PC-esterase family. TBL subfamily.</text>
</comment>
<organism evidence="10 11">
    <name type="scientific">Punica granatum</name>
    <name type="common">Pomegranate</name>
    <dbReference type="NCBI Taxonomy" id="22663"/>
    <lineage>
        <taxon>Eukaryota</taxon>
        <taxon>Viridiplantae</taxon>
        <taxon>Streptophyta</taxon>
        <taxon>Embryophyta</taxon>
        <taxon>Tracheophyta</taxon>
        <taxon>Spermatophyta</taxon>
        <taxon>Magnoliopsida</taxon>
        <taxon>eudicotyledons</taxon>
        <taxon>Gunneridae</taxon>
        <taxon>Pentapetalae</taxon>
        <taxon>rosids</taxon>
        <taxon>malvids</taxon>
        <taxon>Myrtales</taxon>
        <taxon>Lythraceae</taxon>
        <taxon>Punica</taxon>
    </lineage>
</organism>
<dbReference type="GO" id="GO:0005794">
    <property type="term" value="C:Golgi apparatus"/>
    <property type="evidence" value="ECO:0007669"/>
    <property type="project" value="TreeGrafter"/>
</dbReference>
<dbReference type="InterPro" id="IPR029962">
    <property type="entry name" value="TBL"/>
</dbReference>
<evidence type="ECO:0000256" key="3">
    <source>
        <dbReference type="ARBA" id="ARBA00022692"/>
    </source>
</evidence>
<dbReference type="InterPro" id="IPR026057">
    <property type="entry name" value="TBL_C"/>
</dbReference>
<name>A0A218WAE8_PUNGR</name>
<dbReference type="GO" id="GO:0016020">
    <property type="term" value="C:membrane"/>
    <property type="evidence" value="ECO:0007669"/>
    <property type="project" value="UniProtKB-SubCell"/>
</dbReference>
<dbReference type="OrthoDB" id="630188at2759"/>
<evidence type="ECO:0000256" key="7">
    <source>
        <dbReference type="SAM" id="Phobius"/>
    </source>
</evidence>
<dbReference type="Proteomes" id="UP000515151">
    <property type="component" value="Chromosome 2"/>
</dbReference>
<dbReference type="Pfam" id="PF14416">
    <property type="entry name" value="PMR5N"/>
    <property type="match status" value="1"/>
</dbReference>
<reference evidence="13" key="4">
    <citation type="submission" date="2025-04" db="UniProtKB">
        <authorList>
            <consortium name="RefSeq"/>
        </authorList>
    </citation>
    <scope>IDENTIFICATION</scope>
    <source>
        <tissue evidence="13">Leaf</tissue>
    </source>
</reference>
<dbReference type="AlphaFoldDB" id="A0A218WAE8"/>
<evidence type="ECO:0000313" key="11">
    <source>
        <dbReference type="Proteomes" id="UP000197138"/>
    </source>
</evidence>
<evidence type="ECO:0000256" key="2">
    <source>
        <dbReference type="ARBA" id="ARBA00007727"/>
    </source>
</evidence>
<evidence type="ECO:0000259" key="8">
    <source>
        <dbReference type="Pfam" id="PF13839"/>
    </source>
</evidence>
<reference evidence="10" key="2">
    <citation type="submission" date="2017-06" db="EMBL/GenBank/DDBJ databases">
        <title>The pomegranate genome and the genomics of punicalagin biosynthesis.</title>
        <authorList>
            <person name="Xu C."/>
        </authorList>
    </citation>
    <scope>NUCLEOTIDE SEQUENCE [LARGE SCALE GENOMIC DNA]</scope>
    <source>
        <tissue evidence="10">Fresh leaf</tissue>
    </source>
</reference>
<dbReference type="GO" id="GO:0016413">
    <property type="term" value="F:O-acetyltransferase activity"/>
    <property type="evidence" value="ECO:0007669"/>
    <property type="project" value="InterPro"/>
</dbReference>
<dbReference type="PANTHER" id="PTHR32285:SF213">
    <property type="entry name" value="PROTEIN TRICHOME BIREFRINGENCE-LIKE 11"/>
    <property type="match status" value="1"/>
</dbReference>
<evidence type="ECO:0000259" key="9">
    <source>
        <dbReference type="Pfam" id="PF14416"/>
    </source>
</evidence>
<dbReference type="EMBL" id="MTKT01004810">
    <property type="protein sequence ID" value="OWM69844.1"/>
    <property type="molecule type" value="Genomic_DNA"/>
</dbReference>
<evidence type="ECO:0000256" key="1">
    <source>
        <dbReference type="ARBA" id="ARBA00004167"/>
    </source>
</evidence>
<dbReference type="Pfam" id="PF13839">
    <property type="entry name" value="PC-Esterase"/>
    <property type="match status" value="1"/>
</dbReference>
<protein>
    <submittedName>
        <fullName evidence="13">Protein trichome birefringence-like 10</fullName>
    </submittedName>
</protein>
<dbReference type="Proteomes" id="UP000197138">
    <property type="component" value="Unassembled WGS sequence"/>
</dbReference>
<keyword evidence="3 7" id="KW-0812">Transmembrane</keyword>
<evidence type="ECO:0000256" key="6">
    <source>
        <dbReference type="ARBA" id="ARBA00023136"/>
    </source>
</evidence>
<comment type="subcellular location">
    <subcellularLocation>
        <location evidence="1">Membrane</location>
        <topology evidence="1">Single-pass membrane protein</topology>
    </subcellularLocation>
</comment>
<evidence type="ECO:0000313" key="13">
    <source>
        <dbReference type="RefSeq" id="XP_031380778.1"/>
    </source>
</evidence>
<evidence type="ECO:0000256" key="4">
    <source>
        <dbReference type="ARBA" id="ARBA00022968"/>
    </source>
</evidence>
<evidence type="ECO:0000256" key="5">
    <source>
        <dbReference type="ARBA" id="ARBA00022989"/>
    </source>
</evidence>
<keyword evidence="5 7" id="KW-1133">Transmembrane helix</keyword>
<keyword evidence="12" id="KW-1185">Reference proteome</keyword>
<dbReference type="GeneID" id="116195627"/>
<evidence type="ECO:0000313" key="12">
    <source>
        <dbReference type="Proteomes" id="UP000515151"/>
    </source>
</evidence>
<dbReference type="InterPro" id="IPR025846">
    <property type="entry name" value="TBL_N"/>
</dbReference>
<keyword evidence="6 7" id="KW-0472">Membrane</keyword>
<keyword evidence="4" id="KW-0735">Signal-anchor</keyword>